<sequence length="169" mass="19889">MFLGSHMEEENVEDSEIDFRLKNILLRGNPNTDWSRHVCHLCHQPYNSDLMYICCETCKNWYHAEVVELEESKILEVVRFKCCKSRRIRSPVCPYMDQELKKVEFKKPRFRTSKSGNPGMDSISGPIFEHLKEWEPNTPMSQTEEEIVVEDDEPLLLFFSFKSGANHRA</sequence>
<evidence type="ECO:0000256" key="1">
    <source>
        <dbReference type="ARBA" id="ARBA00022723"/>
    </source>
</evidence>
<dbReference type="PANTHER" id="PTHR46508">
    <property type="entry name" value="PHD FINGER FAMILY PROTEIN"/>
    <property type="match status" value="1"/>
</dbReference>
<dbReference type="Gene3D" id="3.30.40.10">
    <property type="entry name" value="Zinc/RING finger domain, C3HC4 (zinc finger)"/>
    <property type="match status" value="1"/>
</dbReference>
<dbReference type="PANTHER" id="PTHR46508:SF1">
    <property type="entry name" value="PHD FINGER FAMILY PROTEIN"/>
    <property type="match status" value="1"/>
</dbReference>
<evidence type="ECO:0000256" key="2">
    <source>
        <dbReference type="ARBA" id="ARBA00022771"/>
    </source>
</evidence>
<dbReference type="SUPFAM" id="SSF57903">
    <property type="entry name" value="FYVE/PHD zinc finger"/>
    <property type="match status" value="1"/>
</dbReference>
<proteinExistence type="predicted"/>
<name>A0A438HID4_VITVI</name>
<organism evidence="4 5">
    <name type="scientific">Vitis vinifera</name>
    <name type="common">Grape</name>
    <dbReference type="NCBI Taxonomy" id="29760"/>
    <lineage>
        <taxon>Eukaryota</taxon>
        <taxon>Viridiplantae</taxon>
        <taxon>Streptophyta</taxon>
        <taxon>Embryophyta</taxon>
        <taxon>Tracheophyta</taxon>
        <taxon>Spermatophyta</taxon>
        <taxon>Magnoliopsida</taxon>
        <taxon>eudicotyledons</taxon>
        <taxon>Gunneridae</taxon>
        <taxon>Pentapetalae</taxon>
        <taxon>rosids</taxon>
        <taxon>Vitales</taxon>
        <taxon>Vitaceae</taxon>
        <taxon>Viteae</taxon>
        <taxon>Vitis</taxon>
    </lineage>
</organism>
<evidence type="ECO:0000313" key="5">
    <source>
        <dbReference type="Proteomes" id="UP000288805"/>
    </source>
</evidence>
<evidence type="ECO:0000313" key="4">
    <source>
        <dbReference type="EMBL" id="RVW84188.1"/>
    </source>
</evidence>
<accession>A0A438HID4</accession>
<dbReference type="Proteomes" id="UP000288805">
    <property type="component" value="Unassembled WGS sequence"/>
</dbReference>
<keyword evidence="2" id="KW-0863">Zinc-finger</keyword>
<evidence type="ECO:0000256" key="3">
    <source>
        <dbReference type="ARBA" id="ARBA00022833"/>
    </source>
</evidence>
<reference evidence="4 5" key="1">
    <citation type="journal article" date="2018" name="PLoS Genet.">
        <title>Population sequencing reveals clonal diversity and ancestral inbreeding in the grapevine cultivar Chardonnay.</title>
        <authorList>
            <person name="Roach M.J."/>
            <person name="Johnson D.L."/>
            <person name="Bohlmann J."/>
            <person name="van Vuuren H.J."/>
            <person name="Jones S.J."/>
            <person name="Pretorius I.S."/>
            <person name="Schmidt S.A."/>
            <person name="Borneman A.R."/>
        </authorList>
    </citation>
    <scope>NUCLEOTIDE SEQUENCE [LARGE SCALE GENOMIC DNA]</scope>
    <source>
        <strain evidence="5">cv. Chardonnay</strain>
        <tissue evidence="4">Leaf</tissue>
    </source>
</reference>
<comment type="caution">
    <text evidence="4">The sequence shown here is derived from an EMBL/GenBank/DDBJ whole genome shotgun (WGS) entry which is preliminary data.</text>
</comment>
<keyword evidence="3" id="KW-0862">Zinc</keyword>
<dbReference type="OrthoDB" id="436852at2759"/>
<gene>
    <name evidence="4" type="primary">PTM_6</name>
    <name evidence="4" type="ORF">CK203_045321</name>
</gene>
<dbReference type="EMBL" id="QGNW01000218">
    <property type="protein sequence ID" value="RVW84188.1"/>
    <property type="molecule type" value="Genomic_DNA"/>
</dbReference>
<dbReference type="GO" id="GO:0008270">
    <property type="term" value="F:zinc ion binding"/>
    <property type="evidence" value="ECO:0007669"/>
    <property type="project" value="UniProtKB-KW"/>
</dbReference>
<dbReference type="AlphaFoldDB" id="A0A438HID4"/>
<dbReference type="InterPro" id="IPR013083">
    <property type="entry name" value="Znf_RING/FYVE/PHD"/>
</dbReference>
<protein>
    <submittedName>
        <fullName evidence="4">DDT domain-containing protein PTM</fullName>
    </submittedName>
</protein>
<dbReference type="InterPro" id="IPR011011">
    <property type="entry name" value="Znf_FYVE_PHD"/>
</dbReference>
<keyword evidence="1" id="KW-0479">Metal-binding</keyword>